<reference evidence="10 12" key="1">
    <citation type="journal article" date="2015" name="Genome Announc.">
        <title>Complete Genome Sequence of Clavibacter michiganensis subsp. insidiosus R1-1 Using PacBio Single-Molecule Real-Time Technology.</title>
        <authorList>
            <person name="Lu Y."/>
            <person name="Samac D.A."/>
            <person name="Glazebrook J."/>
            <person name="Ishimaru C.A."/>
        </authorList>
    </citation>
    <scope>NUCLEOTIDE SEQUENCE [LARGE SCALE GENOMIC DNA]</scope>
    <source>
        <strain evidence="10 12">R1-1</strain>
    </source>
</reference>
<dbReference type="NCBIfam" id="TIGR03462">
    <property type="entry name" value="CarR_dom_SF"/>
    <property type="match status" value="1"/>
</dbReference>
<evidence type="ECO:0000256" key="3">
    <source>
        <dbReference type="ARBA" id="ARBA00022692"/>
    </source>
</evidence>
<keyword evidence="3 8" id="KW-0812">Transmembrane</keyword>
<dbReference type="RefSeq" id="WP_045529954.1">
    <property type="nucleotide sequence ID" value="NZ_CP011043.1"/>
</dbReference>
<organism evidence="10 12">
    <name type="scientific">Clavibacter michiganensis subsp. insidiosus</name>
    <dbReference type="NCBI Taxonomy" id="33014"/>
    <lineage>
        <taxon>Bacteria</taxon>
        <taxon>Bacillati</taxon>
        <taxon>Actinomycetota</taxon>
        <taxon>Actinomycetes</taxon>
        <taxon>Micrococcales</taxon>
        <taxon>Microbacteriaceae</taxon>
        <taxon>Clavibacter</taxon>
    </lineage>
</organism>
<evidence type="ECO:0000313" key="11">
    <source>
        <dbReference type="EMBL" id="RIJ44078.1"/>
    </source>
</evidence>
<dbReference type="GO" id="GO:0016872">
    <property type="term" value="F:intramolecular lyase activity"/>
    <property type="evidence" value="ECO:0007669"/>
    <property type="project" value="InterPro"/>
</dbReference>
<sequence length="122" mass="14061">MSYLVLDLLFLIPVAVVGFLFRRLLLREANAVPYGSSRFDYPEYYWYRRMPVAILLVMTLIFDNIMIKVGLVSYDPDKLVGLILGYAPIEDFAYAIAALVLLPAVWYLLRRRRSVSGIEAHE</sequence>
<evidence type="ECO:0000256" key="1">
    <source>
        <dbReference type="ARBA" id="ARBA00004141"/>
    </source>
</evidence>
<feature type="transmembrane region" description="Helical" evidence="8">
    <location>
        <begin position="92"/>
        <end position="109"/>
    </location>
</feature>
<comment type="subcellular location">
    <subcellularLocation>
        <location evidence="1">Membrane</location>
        <topology evidence="1">Multi-pass membrane protein</topology>
    </subcellularLocation>
</comment>
<proteinExistence type="predicted"/>
<dbReference type="EMBL" id="CP011043">
    <property type="protein sequence ID" value="AJW80225.1"/>
    <property type="molecule type" value="Genomic_DNA"/>
</dbReference>
<evidence type="ECO:0000256" key="5">
    <source>
        <dbReference type="ARBA" id="ARBA00022989"/>
    </source>
</evidence>
<dbReference type="AlphaFoldDB" id="A0A0D5CLV6"/>
<dbReference type="OrthoDB" id="4411839at2"/>
<dbReference type="GO" id="GO:0016117">
    <property type="term" value="P:carotenoid biosynthetic process"/>
    <property type="evidence" value="ECO:0007669"/>
    <property type="project" value="UniProtKB-KW"/>
</dbReference>
<evidence type="ECO:0000256" key="6">
    <source>
        <dbReference type="ARBA" id="ARBA00023136"/>
    </source>
</evidence>
<keyword evidence="5 8" id="KW-1133">Transmembrane helix</keyword>
<evidence type="ECO:0000313" key="10">
    <source>
        <dbReference type="EMBL" id="AJW80225.1"/>
    </source>
</evidence>
<dbReference type="PATRIC" id="fig|33014.5.peg.3062"/>
<dbReference type="HOGENOM" id="CLU_153089_1_0_11"/>
<dbReference type="InterPro" id="IPR017825">
    <property type="entry name" value="Lycopene_cyclase_dom"/>
</dbReference>
<dbReference type="GO" id="GO:0045436">
    <property type="term" value="F:lycopene beta cyclase activity"/>
    <property type="evidence" value="ECO:0007669"/>
    <property type="project" value="UniProtKB-ARBA"/>
</dbReference>
<evidence type="ECO:0000256" key="4">
    <source>
        <dbReference type="ARBA" id="ARBA00022746"/>
    </source>
</evidence>
<evidence type="ECO:0000256" key="7">
    <source>
        <dbReference type="ARBA" id="ARBA00023235"/>
    </source>
</evidence>
<keyword evidence="6 8" id="KW-0472">Membrane</keyword>
<dbReference type="GO" id="GO:0016020">
    <property type="term" value="C:membrane"/>
    <property type="evidence" value="ECO:0007669"/>
    <property type="project" value="UniProtKB-SubCell"/>
</dbReference>
<feature type="transmembrane region" description="Helical" evidence="8">
    <location>
        <begin position="6"/>
        <end position="25"/>
    </location>
</feature>
<keyword evidence="4" id="KW-0125">Carotenoid biosynthesis</keyword>
<dbReference type="EMBL" id="QWEA01000093">
    <property type="protein sequence ID" value="RIJ44078.1"/>
    <property type="molecule type" value="Genomic_DNA"/>
</dbReference>
<evidence type="ECO:0000259" key="9">
    <source>
        <dbReference type="Pfam" id="PF18916"/>
    </source>
</evidence>
<keyword evidence="7" id="KW-0413">Isomerase</keyword>
<feature type="transmembrane region" description="Helical" evidence="8">
    <location>
        <begin position="46"/>
        <end position="72"/>
    </location>
</feature>
<evidence type="ECO:0000256" key="2">
    <source>
        <dbReference type="ARBA" id="ARBA00004829"/>
    </source>
</evidence>
<dbReference type="Pfam" id="PF18916">
    <property type="entry name" value="Lycopene_cyc"/>
    <property type="match status" value="1"/>
</dbReference>
<evidence type="ECO:0000256" key="8">
    <source>
        <dbReference type="SAM" id="Phobius"/>
    </source>
</evidence>
<feature type="domain" description="Lycopene cyclase" evidence="9">
    <location>
        <begin position="40"/>
        <end position="104"/>
    </location>
</feature>
<comment type="pathway">
    <text evidence="2">Carotenoid biosynthesis.</text>
</comment>
<gene>
    <name evidence="11" type="ORF">DZF93_04175</name>
    <name evidence="10" type="ORF">VO01_14855</name>
</gene>
<evidence type="ECO:0000313" key="12">
    <source>
        <dbReference type="Proteomes" id="UP000032604"/>
    </source>
</evidence>
<name>A0A0D5CLV6_9MICO</name>
<dbReference type="Proteomes" id="UP000266634">
    <property type="component" value="Unassembled WGS sequence"/>
</dbReference>
<reference evidence="11 13" key="2">
    <citation type="submission" date="2018-08" db="EMBL/GenBank/DDBJ databases">
        <title>Genome Sequence of Clavibacter michiganensis Subspecies type strains, and the Atypical Peach-Colored Strains Isolated from Tomato.</title>
        <authorList>
            <person name="Osdaghi E."/>
            <person name="Portier P."/>
            <person name="Briand M."/>
            <person name="Jacques M.-A."/>
        </authorList>
    </citation>
    <scope>NUCLEOTIDE SEQUENCE [LARGE SCALE GENOMIC DNA]</scope>
    <source>
        <strain evidence="11 13">CFBP 6488</strain>
    </source>
</reference>
<accession>A0A0D5CLV6</accession>
<dbReference type="Proteomes" id="UP000032604">
    <property type="component" value="Chromosome"/>
</dbReference>
<protein>
    <submittedName>
        <fullName evidence="10">C50 carotenoid epsilon cyclase</fullName>
    </submittedName>
    <submittedName>
        <fullName evidence="11">Lycopene cyclase domain-containing protein</fullName>
    </submittedName>
</protein>
<evidence type="ECO:0000313" key="13">
    <source>
        <dbReference type="Proteomes" id="UP000266634"/>
    </source>
</evidence>
<dbReference type="KEGG" id="cmh:VO01_14855"/>